<dbReference type="CDD" id="cd02801">
    <property type="entry name" value="DUS_like_FMN"/>
    <property type="match status" value="1"/>
</dbReference>
<evidence type="ECO:0000256" key="13">
    <source>
        <dbReference type="ARBA" id="ARBA00048342"/>
    </source>
</evidence>
<evidence type="ECO:0000256" key="7">
    <source>
        <dbReference type="ARBA" id="ARBA00023002"/>
    </source>
</evidence>
<evidence type="ECO:0000256" key="12">
    <source>
        <dbReference type="ARBA" id="ARBA00047652"/>
    </source>
</evidence>
<keyword evidence="3" id="KW-0288">FMN</keyword>
<evidence type="ECO:0000256" key="8">
    <source>
        <dbReference type="ARBA" id="ARBA00023027"/>
    </source>
</evidence>
<keyword evidence="7" id="KW-0560">Oxidoreductase</keyword>
<dbReference type="SUPFAM" id="SSF51395">
    <property type="entry name" value="FMN-linked oxidoreductases"/>
    <property type="match status" value="1"/>
</dbReference>
<feature type="region of interest" description="Disordered" evidence="17">
    <location>
        <begin position="436"/>
        <end position="463"/>
    </location>
</feature>
<protein>
    <recommendedName>
        <fullName evidence="10">tRNA-dihydrouridine(16/17) synthase [NAD(P)(+)]</fullName>
        <ecNumber evidence="10">1.3.1.88</ecNumber>
    </recommendedName>
</protein>
<comment type="catalytic activity">
    <reaction evidence="13">
        <text>a 5,6-dihydrouridine in mRNA + NAD(+) = a uridine in mRNA + NADH + H(+)</text>
        <dbReference type="Rhea" id="RHEA:69851"/>
        <dbReference type="Rhea" id="RHEA-COMP:14658"/>
        <dbReference type="Rhea" id="RHEA-COMP:17789"/>
        <dbReference type="ChEBI" id="CHEBI:15378"/>
        <dbReference type="ChEBI" id="CHEBI:57540"/>
        <dbReference type="ChEBI" id="CHEBI:57945"/>
        <dbReference type="ChEBI" id="CHEBI:65315"/>
        <dbReference type="ChEBI" id="CHEBI:74443"/>
    </reaction>
    <physiologicalReaction direction="right-to-left" evidence="13">
        <dbReference type="Rhea" id="RHEA:69853"/>
    </physiologicalReaction>
</comment>
<reference evidence="19 20" key="1">
    <citation type="submission" date="2013-07" db="EMBL/GenBank/DDBJ databases">
        <title>The Genome Sequence of Cryptococcus heveanensis BCC8398.</title>
        <authorList>
            <consortium name="The Broad Institute Genome Sequencing Platform"/>
            <person name="Cuomo C."/>
            <person name="Litvintseva A."/>
            <person name="Chen Y."/>
            <person name="Heitman J."/>
            <person name="Sun S."/>
            <person name="Springer D."/>
            <person name="Dromer F."/>
            <person name="Young S.K."/>
            <person name="Zeng Q."/>
            <person name="Gargeya S."/>
            <person name="Fitzgerald M."/>
            <person name="Abouelleil A."/>
            <person name="Alvarado L."/>
            <person name="Berlin A.M."/>
            <person name="Chapman S.B."/>
            <person name="Dewar J."/>
            <person name="Goldberg J."/>
            <person name="Griggs A."/>
            <person name="Gujja S."/>
            <person name="Hansen M."/>
            <person name="Howarth C."/>
            <person name="Imamovic A."/>
            <person name="Larimer J."/>
            <person name="McCowan C."/>
            <person name="Murphy C."/>
            <person name="Pearson M."/>
            <person name="Priest M."/>
            <person name="Roberts A."/>
            <person name="Saif S."/>
            <person name="Shea T."/>
            <person name="Sykes S."/>
            <person name="Wortman J."/>
            <person name="Nusbaum C."/>
            <person name="Birren B."/>
        </authorList>
    </citation>
    <scope>NUCLEOTIDE SEQUENCE [LARGE SCALE GENOMIC DNA]</scope>
    <source>
        <strain evidence="19 20">BCC8398</strain>
    </source>
</reference>
<evidence type="ECO:0000256" key="4">
    <source>
        <dbReference type="ARBA" id="ARBA00022664"/>
    </source>
</evidence>
<comment type="catalytic activity">
    <reaction evidence="11">
        <text>5,6-dihydrouridine(17) in tRNA + NAD(+) = uridine(17) in tRNA + NADH + H(+)</text>
        <dbReference type="Rhea" id="RHEA:53372"/>
        <dbReference type="Rhea" id="RHEA-COMP:13541"/>
        <dbReference type="Rhea" id="RHEA-COMP:13542"/>
        <dbReference type="ChEBI" id="CHEBI:15378"/>
        <dbReference type="ChEBI" id="CHEBI:57540"/>
        <dbReference type="ChEBI" id="CHEBI:57945"/>
        <dbReference type="ChEBI" id="CHEBI:65315"/>
        <dbReference type="ChEBI" id="CHEBI:74443"/>
        <dbReference type="EC" id="1.3.1.88"/>
    </reaction>
    <physiologicalReaction direction="right-to-left" evidence="11">
        <dbReference type="Rhea" id="RHEA:53374"/>
    </physiologicalReaction>
</comment>
<evidence type="ECO:0000313" key="19">
    <source>
        <dbReference type="EMBL" id="OCF34768.1"/>
    </source>
</evidence>
<comment type="cofactor">
    <cofactor evidence="1">
        <name>FMN</name>
        <dbReference type="ChEBI" id="CHEBI:58210"/>
    </cofactor>
</comment>
<comment type="catalytic activity">
    <reaction evidence="12">
        <text>5,6-dihydrouridine(16) in tRNA + NADP(+) = uridine(16) in tRNA + NADPH + H(+)</text>
        <dbReference type="Rhea" id="RHEA:53376"/>
        <dbReference type="Rhea" id="RHEA-COMP:13543"/>
        <dbReference type="Rhea" id="RHEA-COMP:13544"/>
        <dbReference type="ChEBI" id="CHEBI:15378"/>
        <dbReference type="ChEBI" id="CHEBI:57783"/>
        <dbReference type="ChEBI" id="CHEBI:58349"/>
        <dbReference type="ChEBI" id="CHEBI:65315"/>
        <dbReference type="ChEBI" id="CHEBI:74443"/>
        <dbReference type="EC" id="1.3.1.88"/>
    </reaction>
    <physiologicalReaction direction="right-to-left" evidence="12">
        <dbReference type="Rhea" id="RHEA:53378"/>
    </physiologicalReaction>
</comment>
<dbReference type="Pfam" id="PF01207">
    <property type="entry name" value="Dus"/>
    <property type="match status" value="1"/>
</dbReference>
<feature type="compositionally biased region" description="Basic and acidic residues" evidence="17">
    <location>
        <begin position="545"/>
        <end position="579"/>
    </location>
</feature>
<name>A0A1B9GUR2_9TREE</name>
<evidence type="ECO:0000256" key="2">
    <source>
        <dbReference type="ARBA" id="ARBA00022630"/>
    </source>
</evidence>
<dbReference type="PROSITE" id="PS01136">
    <property type="entry name" value="UPF0034"/>
    <property type="match status" value="1"/>
</dbReference>
<keyword evidence="8" id="KW-0520">NAD</keyword>
<evidence type="ECO:0000256" key="5">
    <source>
        <dbReference type="ARBA" id="ARBA00022694"/>
    </source>
</evidence>
<evidence type="ECO:0000256" key="15">
    <source>
        <dbReference type="ARBA" id="ARBA00049447"/>
    </source>
</evidence>
<comment type="catalytic activity">
    <reaction evidence="16">
        <text>5,6-dihydrouridine(17) in tRNA + NADP(+) = uridine(17) in tRNA + NADPH + H(+)</text>
        <dbReference type="Rhea" id="RHEA:53368"/>
        <dbReference type="Rhea" id="RHEA-COMP:13541"/>
        <dbReference type="Rhea" id="RHEA-COMP:13542"/>
        <dbReference type="ChEBI" id="CHEBI:15378"/>
        <dbReference type="ChEBI" id="CHEBI:57783"/>
        <dbReference type="ChEBI" id="CHEBI:58349"/>
        <dbReference type="ChEBI" id="CHEBI:65315"/>
        <dbReference type="ChEBI" id="CHEBI:74443"/>
        <dbReference type="EC" id="1.3.1.88"/>
    </reaction>
    <physiologicalReaction direction="right-to-left" evidence="16">
        <dbReference type="Rhea" id="RHEA:53370"/>
    </physiologicalReaction>
</comment>
<evidence type="ECO:0000313" key="20">
    <source>
        <dbReference type="Proteomes" id="UP000092666"/>
    </source>
</evidence>
<dbReference type="GO" id="GO:0017150">
    <property type="term" value="F:tRNA dihydrouridine synthase activity"/>
    <property type="evidence" value="ECO:0007669"/>
    <property type="project" value="InterPro"/>
</dbReference>
<dbReference type="EMBL" id="KV700123">
    <property type="protein sequence ID" value="OCF34768.1"/>
    <property type="molecule type" value="Genomic_DNA"/>
</dbReference>
<feature type="region of interest" description="Disordered" evidence="17">
    <location>
        <begin position="1"/>
        <end position="20"/>
    </location>
</feature>
<evidence type="ECO:0000256" key="6">
    <source>
        <dbReference type="ARBA" id="ARBA00022857"/>
    </source>
</evidence>
<keyword evidence="2" id="KW-0285">Flavoprotein</keyword>
<dbReference type="InterPro" id="IPR018517">
    <property type="entry name" value="tRNA_hU_synthase_CS"/>
</dbReference>
<evidence type="ECO:0000256" key="3">
    <source>
        <dbReference type="ARBA" id="ARBA00022643"/>
    </source>
</evidence>
<evidence type="ECO:0000256" key="16">
    <source>
        <dbReference type="ARBA" id="ARBA00049467"/>
    </source>
</evidence>
<accession>A0A1B9GUR2</accession>
<feature type="compositionally biased region" description="Polar residues" evidence="17">
    <location>
        <begin position="444"/>
        <end position="457"/>
    </location>
</feature>
<dbReference type="InterPro" id="IPR035587">
    <property type="entry name" value="DUS-like_FMN-bd"/>
</dbReference>
<dbReference type="EC" id="1.3.1.88" evidence="10"/>
<dbReference type="GO" id="GO:0006397">
    <property type="term" value="P:mRNA processing"/>
    <property type="evidence" value="ECO:0007669"/>
    <property type="project" value="UniProtKB-KW"/>
</dbReference>
<reference evidence="20" key="2">
    <citation type="submission" date="2013-12" db="EMBL/GenBank/DDBJ databases">
        <title>Evolution of pathogenesis and genome organization in the Tremellales.</title>
        <authorList>
            <person name="Cuomo C."/>
            <person name="Litvintseva A."/>
            <person name="Heitman J."/>
            <person name="Chen Y."/>
            <person name="Sun S."/>
            <person name="Springer D."/>
            <person name="Dromer F."/>
            <person name="Young S."/>
            <person name="Zeng Q."/>
            <person name="Chapman S."/>
            <person name="Gujja S."/>
            <person name="Saif S."/>
            <person name="Birren B."/>
        </authorList>
    </citation>
    <scope>NUCLEOTIDE SEQUENCE [LARGE SCALE GENOMIC DNA]</scope>
    <source>
        <strain evidence="20">BCC8398</strain>
    </source>
</reference>
<comment type="similarity">
    <text evidence="9">Belongs to the Dus family. Dus1 subfamily.</text>
</comment>
<organism evidence="19 20">
    <name type="scientific">Kwoniella heveanensis BCC8398</name>
    <dbReference type="NCBI Taxonomy" id="1296120"/>
    <lineage>
        <taxon>Eukaryota</taxon>
        <taxon>Fungi</taxon>
        <taxon>Dikarya</taxon>
        <taxon>Basidiomycota</taxon>
        <taxon>Agaricomycotina</taxon>
        <taxon>Tremellomycetes</taxon>
        <taxon>Tremellales</taxon>
        <taxon>Cryptococcaceae</taxon>
        <taxon>Kwoniella</taxon>
    </lineage>
</organism>
<evidence type="ECO:0000256" key="1">
    <source>
        <dbReference type="ARBA" id="ARBA00001917"/>
    </source>
</evidence>
<gene>
    <name evidence="19" type="ORF">I316_03310</name>
</gene>
<dbReference type="Proteomes" id="UP000092666">
    <property type="component" value="Unassembled WGS sequence"/>
</dbReference>
<evidence type="ECO:0000256" key="10">
    <source>
        <dbReference type="ARBA" id="ARBA00038890"/>
    </source>
</evidence>
<dbReference type="GO" id="GO:0050660">
    <property type="term" value="F:flavin adenine dinucleotide binding"/>
    <property type="evidence" value="ECO:0007669"/>
    <property type="project" value="InterPro"/>
</dbReference>
<evidence type="ECO:0000256" key="9">
    <source>
        <dbReference type="ARBA" id="ARBA00038313"/>
    </source>
</evidence>
<feature type="domain" description="DUS-like FMN-binding" evidence="18">
    <location>
        <begin position="73"/>
        <end position="311"/>
    </location>
</feature>
<comment type="catalytic activity">
    <reaction evidence="15">
        <text>a 5,6-dihydrouridine in mRNA + NADP(+) = a uridine in mRNA + NADPH + H(+)</text>
        <dbReference type="Rhea" id="RHEA:69855"/>
        <dbReference type="Rhea" id="RHEA-COMP:14658"/>
        <dbReference type="Rhea" id="RHEA-COMP:17789"/>
        <dbReference type="ChEBI" id="CHEBI:15378"/>
        <dbReference type="ChEBI" id="CHEBI:57783"/>
        <dbReference type="ChEBI" id="CHEBI:58349"/>
        <dbReference type="ChEBI" id="CHEBI:65315"/>
        <dbReference type="ChEBI" id="CHEBI:74443"/>
    </reaction>
    <physiologicalReaction direction="right-to-left" evidence="15">
        <dbReference type="Rhea" id="RHEA:69857"/>
    </physiologicalReaction>
</comment>
<dbReference type="AlphaFoldDB" id="A0A1B9GUR2"/>
<evidence type="ECO:0000256" key="11">
    <source>
        <dbReference type="ARBA" id="ARBA00047287"/>
    </source>
</evidence>
<dbReference type="InterPro" id="IPR013785">
    <property type="entry name" value="Aldolase_TIM"/>
</dbReference>
<keyword evidence="4" id="KW-0507">mRNA processing</keyword>
<keyword evidence="5" id="KW-0819">tRNA processing</keyword>
<evidence type="ECO:0000259" key="18">
    <source>
        <dbReference type="Pfam" id="PF01207"/>
    </source>
</evidence>
<comment type="catalytic activity">
    <reaction evidence="14">
        <text>5,6-dihydrouridine(16) in tRNA + NAD(+) = uridine(16) in tRNA + NADH + H(+)</text>
        <dbReference type="Rhea" id="RHEA:53380"/>
        <dbReference type="Rhea" id="RHEA-COMP:13543"/>
        <dbReference type="Rhea" id="RHEA-COMP:13544"/>
        <dbReference type="ChEBI" id="CHEBI:15378"/>
        <dbReference type="ChEBI" id="CHEBI:57540"/>
        <dbReference type="ChEBI" id="CHEBI:57945"/>
        <dbReference type="ChEBI" id="CHEBI:65315"/>
        <dbReference type="ChEBI" id="CHEBI:74443"/>
        <dbReference type="EC" id="1.3.1.88"/>
    </reaction>
    <physiologicalReaction direction="right-to-left" evidence="14">
        <dbReference type="Rhea" id="RHEA:53382"/>
    </physiologicalReaction>
</comment>
<dbReference type="STRING" id="1296120.A0A1B9GUR2"/>
<dbReference type="PANTHER" id="PTHR11082">
    <property type="entry name" value="TRNA-DIHYDROURIDINE SYNTHASE"/>
    <property type="match status" value="1"/>
</dbReference>
<keyword evidence="6" id="KW-0521">NADP</keyword>
<evidence type="ECO:0000256" key="14">
    <source>
        <dbReference type="ARBA" id="ARBA00048934"/>
    </source>
</evidence>
<evidence type="ECO:0000256" key="17">
    <source>
        <dbReference type="SAM" id="MobiDB-lite"/>
    </source>
</evidence>
<keyword evidence="20" id="KW-1185">Reference proteome</keyword>
<dbReference type="PANTHER" id="PTHR11082:SF5">
    <property type="entry name" value="TRNA-DIHYDROURIDINE(16_17) SYNTHASE [NAD(P)(+)]-LIKE"/>
    <property type="match status" value="1"/>
</dbReference>
<sequence length="615" mass="66945">MIDPSAGQGQGEGREEVFPNYTVNDDNVPIHKKLEGYDFYESIGSPKYVVAPMVDQSELAWRLLSKSPLPPSLAGPSQTITTPQGRKIVRHQGGAHIAYTPMVHAKCFLEAKGDRNGDGQFNLTFDEEGGEGVVAGIEGGDRPVIVQFCANDPEILLAAAKKVEHRCDAVDINFGCPQGIAKRGHYGSFLQDEWDLVYKLINTLHINLKVPVTAKFRVFPSAAKTIAYARMMESAGAQILTCHGRTRDMKGQMTGLADWEMIKIVKQAVKVPVFANGNILYYEDVQRCLEVTGCDGVMSAEGNLSNPALFLPPSHPHFHPPITLLANRYLDIVEALKTPTAGSAIKAHLFRMLKPVLDTDEGLRIKIATAQYDQGMGDFRALLEEIDRRCEPAKSEAGPSWSAPPIDPTTGYRSLPLFVVQPQIRAKPVSTEIGGHEDMVTRPASPTGSVTDTSGPVPSNPVAPGSSIPGTILFSRSARHTVAQPDRCVGEDCTGVAATRCPTRACVVHCRILRAVECGMTEVEAGAEAAKGGLIGMGCEAHEEKERLRRERAGMKRKNREEAKQRAKARKTEAKQQTKKERRSGASTQSATVYEKIRADVEMDEETAMASSYVA</sequence>
<dbReference type="Gene3D" id="3.20.20.70">
    <property type="entry name" value="Aldolase class I"/>
    <property type="match status" value="1"/>
</dbReference>
<dbReference type="OrthoDB" id="272303at2759"/>
<proteinExistence type="inferred from homology"/>
<feature type="region of interest" description="Disordered" evidence="17">
    <location>
        <begin position="545"/>
        <end position="615"/>
    </location>
</feature>